<dbReference type="Pfam" id="PF13692">
    <property type="entry name" value="Glyco_trans_1_4"/>
    <property type="match status" value="1"/>
</dbReference>
<dbReference type="PANTHER" id="PTHR43685:SF11">
    <property type="entry name" value="GLYCOSYLTRANSFERASE TAGX-RELATED"/>
    <property type="match status" value="1"/>
</dbReference>
<evidence type="ECO:0000313" key="4">
    <source>
        <dbReference type="Proteomes" id="UP000219482"/>
    </source>
</evidence>
<name>A0A286H0E0_9ACTN</name>
<dbReference type="GO" id="GO:0008168">
    <property type="term" value="F:methyltransferase activity"/>
    <property type="evidence" value="ECO:0007669"/>
    <property type="project" value="UniProtKB-KW"/>
</dbReference>
<keyword evidence="4" id="KW-1185">Reference proteome</keyword>
<organism evidence="3 4">
    <name type="scientific">Blastococcus haudaquaticus</name>
    <dbReference type="NCBI Taxonomy" id="1938745"/>
    <lineage>
        <taxon>Bacteria</taxon>
        <taxon>Bacillati</taxon>
        <taxon>Actinomycetota</taxon>
        <taxon>Actinomycetes</taxon>
        <taxon>Geodermatophilales</taxon>
        <taxon>Geodermatophilaceae</taxon>
        <taxon>Blastococcus</taxon>
    </lineage>
</organism>
<feature type="domain" description="Methyltransferase FkbM" evidence="2">
    <location>
        <begin position="1192"/>
        <end position="1339"/>
    </location>
</feature>
<dbReference type="EMBL" id="OCNK01000003">
    <property type="protein sequence ID" value="SOE01211.1"/>
    <property type="molecule type" value="Genomic_DNA"/>
</dbReference>
<dbReference type="NCBIfam" id="TIGR01444">
    <property type="entry name" value="fkbM_fam"/>
    <property type="match status" value="1"/>
</dbReference>
<dbReference type="SUPFAM" id="SSF53335">
    <property type="entry name" value="S-adenosyl-L-methionine-dependent methyltransferases"/>
    <property type="match status" value="1"/>
</dbReference>
<dbReference type="Pfam" id="PF00535">
    <property type="entry name" value="Glycos_transf_2"/>
    <property type="match status" value="2"/>
</dbReference>
<dbReference type="Gene3D" id="3.90.550.10">
    <property type="entry name" value="Spore Coat Polysaccharide Biosynthesis Protein SpsA, Chain A"/>
    <property type="match status" value="2"/>
</dbReference>
<keyword evidence="3" id="KW-0808">Transferase</keyword>
<keyword evidence="3" id="KW-0489">Methyltransferase</keyword>
<dbReference type="CDD" id="cd00761">
    <property type="entry name" value="Glyco_tranf_GTA_type"/>
    <property type="match status" value="1"/>
</dbReference>
<dbReference type="InterPro" id="IPR029063">
    <property type="entry name" value="SAM-dependent_MTases_sf"/>
</dbReference>
<feature type="domain" description="Glycosyltransferase 2-like" evidence="1">
    <location>
        <begin position="635"/>
        <end position="803"/>
    </location>
</feature>
<dbReference type="SUPFAM" id="SSF53448">
    <property type="entry name" value="Nucleotide-diphospho-sugar transferases"/>
    <property type="match status" value="2"/>
</dbReference>
<dbReference type="InterPro" id="IPR029044">
    <property type="entry name" value="Nucleotide-diphossugar_trans"/>
</dbReference>
<evidence type="ECO:0000259" key="2">
    <source>
        <dbReference type="Pfam" id="PF05050"/>
    </source>
</evidence>
<dbReference type="PANTHER" id="PTHR43685">
    <property type="entry name" value="GLYCOSYLTRANSFERASE"/>
    <property type="match status" value="1"/>
</dbReference>
<reference evidence="4" key="1">
    <citation type="submission" date="2017-09" db="EMBL/GenBank/DDBJ databases">
        <authorList>
            <person name="Varghese N."/>
            <person name="Submissions S."/>
        </authorList>
    </citation>
    <scope>NUCLEOTIDE SEQUENCE [LARGE SCALE GENOMIC DNA]</scope>
    <source>
        <strain evidence="4">DSM 44270</strain>
    </source>
</reference>
<dbReference type="OrthoDB" id="9798249at2"/>
<dbReference type="Gene3D" id="3.40.50.150">
    <property type="entry name" value="Vaccinia Virus protein VP39"/>
    <property type="match status" value="1"/>
</dbReference>
<gene>
    <name evidence="3" type="ORF">SAMN06272739_3031</name>
</gene>
<sequence length="1393" mass="150946">MTAPRVSVLLVIRDGGTLLERALESIRIQRLDEAVEVVVADESSGDRALPVITAWSERATVEVRVLAGENRPGAALGLHRGFAACRGRYVAALADDDEWASPEELRRQVQLLDTQPHLSMAATGGSVHDSGPSAHVEVTARQLAQGDVAVTWSRATYRAEAVERLHPEIFETAAHDWLIALAMTGYGPVGLHPDAAPGHRAHQADVHELVPSHLHLLPPHVARELIAGTGAAVTRPDDAPAAPGVAVAEPDGARAIVVLDDYFPTKGTGFRIAEFDWMLRHGVVSEVMTTIEPLEPLITEYADLHPRTATQVSPYDPRRLADYGCASIMFLNNAAQFLDDLERTPLPFVLTLYPGGGLHLGEAAAERKLRRVLRSPQLRHVITTQPLVTDLVQTITGGSVPVTEVLGVVVDPGYLRSGPGLRTNYFGSGKPTLDVCFVAHRYTADGSDKGFPVFLESLRLLRDAGLPVRGHVVGGFGPSDLAGEHANLDLSFSGVLSTPELRQFYSGMDVIVSPTASGRLAPGAFDGFPTGACVEAALCGVALVATDPLNQNRLYTDGRDIHMPRADVVEVVARILDLVADPDGVRRVAQAGLRTTRQAYGVDAQLWSRRRVLEATRAAAHDHQESTPVADPLVSILVPTYNGERFLKAALRSALGQSHRNIEVIVGDDGSTDRTPDILAAVAAEDSRVRVLRFDPNIGPLENPRRLLAEARGEYVKYLMHDDVLGTDCVRELVRGMQQHPEATMAFSHRVRIDEQGRAIPQHEFPKLADRSRLLDGRELGNAVLLNCTNVIGEPTTVLFRRDDVSPDELWTIDGRTIDVLNDVQLWLHLLAKGPAYYTPRSLSRFRFHSGQNTHNPRYLGRGERDWSRLVDWGARHGFLAGDGQERRAQARALVEAANRLHQLIDTPDHGAALEAAFLSTAALVELTRPTPATRTTGLPERAHGPVVRDRLVQELDVWTREYPTALAAPALVPAEVNATVQALRELLAAGVSRQAMVAVHPADLDRAVPMLEDALSAGPDIDLELVPTEDPAVLLPHPWLAVVPRDRRWHHGRAFATWTFDLPDGAGTEQPGVTRFRLPDCQEILADLQVHVGDFSAMWEALTAAEFGRSGRRTDLLSLVGAQFVQDFERRRADVPPDRPYFTGTVAGGLQYMGDARDWPSALHAIDPGCNSTLIDALEGELSRRPGNYIDVGTNIGVVAASVAAHLAPGGQVFAFEPSPETLRLAASTIALNDAENVTLFNAAVSDTDGSLVFNATPGNSAIASARRHAFGLLNEWEQVTVPAVRLDTLYAAGELDGVTLLKVDVEGHEPSVLRGALEFIAAVRPTVVYEYTPVAAADHGWTQEDSIALLSRAGEFEFTALAESDGQVLPFPLPPGYLGQVNVFARPVPHS</sequence>
<accession>A0A286H0E0</accession>
<dbReference type="GO" id="GO:0032259">
    <property type="term" value="P:methylation"/>
    <property type="evidence" value="ECO:0007669"/>
    <property type="project" value="UniProtKB-KW"/>
</dbReference>
<dbReference type="InterPro" id="IPR001173">
    <property type="entry name" value="Glyco_trans_2-like"/>
</dbReference>
<dbReference type="InterPro" id="IPR006342">
    <property type="entry name" value="FkbM_mtfrase"/>
</dbReference>
<dbReference type="Proteomes" id="UP000219482">
    <property type="component" value="Unassembled WGS sequence"/>
</dbReference>
<feature type="domain" description="Glycosyltransferase 2-like" evidence="1">
    <location>
        <begin position="8"/>
        <end position="120"/>
    </location>
</feature>
<evidence type="ECO:0000313" key="3">
    <source>
        <dbReference type="EMBL" id="SOE01211.1"/>
    </source>
</evidence>
<proteinExistence type="predicted"/>
<dbReference type="InterPro" id="IPR050834">
    <property type="entry name" value="Glycosyltransf_2"/>
</dbReference>
<dbReference type="CDD" id="cd03801">
    <property type="entry name" value="GT4_PimA-like"/>
    <property type="match status" value="1"/>
</dbReference>
<dbReference type="Gene3D" id="3.40.50.2000">
    <property type="entry name" value="Glycogen Phosphorylase B"/>
    <property type="match status" value="1"/>
</dbReference>
<dbReference type="SUPFAM" id="SSF53756">
    <property type="entry name" value="UDP-Glycosyltransferase/glycogen phosphorylase"/>
    <property type="match status" value="1"/>
</dbReference>
<evidence type="ECO:0000259" key="1">
    <source>
        <dbReference type="Pfam" id="PF00535"/>
    </source>
</evidence>
<dbReference type="RefSeq" id="WP_097184686.1">
    <property type="nucleotide sequence ID" value="NZ_OCNK01000003.1"/>
</dbReference>
<dbReference type="Pfam" id="PF05050">
    <property type="entry name" value="Methyltransf_21"/>
    <property type="match status" value="1"/>
</dbReference>
<protein>
    <submittedName>
        <fullName evidence="3">Methyltransferase, FkbM family</fullName>
    </submittedName>
</protein>